<dbReference type="PIRSF" id="PIRSF018297">
    <property type="entry name" value="Doc"/>
    <property type="match status" value="1"/>
</dbReference>
<dbReference type="InterPro" id="IPR003812">
    <property type="entry name" value="Fido"/>
</dbReference>
<dbReference type="InterPro" id="IPR006440">
    <property type="entry name" value="Doc"/>
</dbReference>
<dbReference type="Proteomes" id="UP000034682">
    <property type="component" value="Unassembled WGS sequence"/>
</dbReference>
<organism evidence="2 3">
    <name type="scientific">Candidatus Giovannonibacteria bacterium GW2011_GWB1_47_6b</name>
    <dbReference type="NCBI Taxonomy" id="1618655"/>
    <lineage>
        <taxon>Bacteria</taxon>
        <taxon>Candidatus Giovannoniibacteriota</taxon>
    </lineage>
</organism>
<dbReference type="AlphaFoldDB" id="A0A0G1VEG2"/>
<sequence length="113" mass="12794">MVIDETGGSHGVRDHHLLASVEYAPRQAFGGKNLYGDLFSKAAVYARDIIMNHPFIDGNKRTGMTAAFVFLEYNGRAFDVREGVIEKFAHEIIRRKLSINDIAAWFKKHSKKL</sequence>
<evidence type="ECO:0000259" key="1">
    <source>
        <dbReference type="PROSITE" id="PS51459"/>
    </source>
</evidence>
<accession>A0A0G1VEG2</accession>
<dbReference type="EMBL" id="LCOK01000018">
    <property type="protein sequence ID" value="KKU76533.1"/>
    <property type="molecule type" value="Genomic_DNA"/>
</dbReference>
<protein>
    <submittedName>
        <fullName evidence="2">Death-on-curing family protein</fullName>
    </submittedName>
</protein>
<evidence type="ECO:0000313" key="3">
    <source>
        <dbReference type="Proteomes" id="UP000034682"/>
    </source>
</evidence>
<dbReference type="Gene3D" id="1.20.120.1870">
    <property type="entry name" value="Fic/DOC protein, Fido domain"/>
    <property type="match status" value="1"/>
</dbReference>
<dbReference type="InterPro" id="IPR053737">
    <property type="entry name" value="Type_II_TA_Toxin"/>
</dbReference>
<dbReference type="PATRIC" id="fig|1618655.3.peg.413"/>
<reference evidence="2 3" key="1">
    <citation type="journal article" date="2015" name="Nature">
        <title>rRNA introns, odd ribosomes, and small enigmatic genomes across a large radiation of phyla.</title>
        <authorList>
            <person name="Brown C.T."/>
            <person name="Hug L.A."/>
            <person name="Thomas B.C."/>
            <person name="Sharon I."/>
            <person name="Castelle C.J."/>
            <person name="Singh A."/>
            <person name="Wilkins M.J."/>
            <person name="Williams K.H."/>
            <person name="Banfield J.F."/>
        </authorList>
    </citation>
    <scope>NUCLEOTIDE SEQUENCE [LARGE SCALE GENOMIC DNA]</scope>
</reference>
<dbReference type="PANTHER" id="PTHR39426">
    <property type="entry name" value="HOMOLOGY TO DEATH-ON-CURING PROTEIN OF PHAGE P1"/>
    <property type="match status" value="1"/>
</dbReference>
<dbReference type="PANTHER" id="PTHR39426:SF1">
    <property type="entry name" value="HOMOLOGY TO DEATH-ON-CURING PROTEIN OF PHAGE P1"/>
    <property type="match status" value="1"/>
</dbReference>
<dbReference type="InterPro" id="IPR036597">
    <property type="entry name" value="Fido-like_dom_sf"/>
</dbReference>
<comment type="caution">
    <text evidence="2">The sequence shown here is derived from an EMBL/GenBank/DDBJ whole genome shotgun (WGS) entry which is preliminary data.</text>
</comment>
<dbReference type="Pfam" id="PF02661">
    <property type="entry name" value="Fic"/>
    <property type="match status" value="1"/>
</dbReference>
<dbReference type="PROSITE" id="PS51459">
    <property type="entry name" value="FIDO"/>
    <property type="match status" value="1"/>
</dbReference>
<feature type="domain" description="Fido" evidence="1">
    <location>
        <begin position="1"/>
        <end position="108"/>
    </location>
</feature>
<dbReference type="SUPFAM" id="SSF140931">
    <property type="entry name" value="Fic-like"/>
    <property type="match status" value="1"/>
</dbReference>
<gene>
    <name evidence="2" type="ORF">UY02_C0018G0014</name>
</gene>
<dbReference type="NCBIfam" id="TIGR01550">
    <property type="entry name" value="DOC_P1"/>
    <property type="match status" value="1"/>
</dbReference>
<name>A0A0G1VEG2_9BACT</name>
<proteinExistence type="predicted"/>
<evidence type="ECO:0000313" key="2">
    <source>
        <dbReference type="EMBL" id="KKU76533.1"/>
    </source>
</evidence>
<dbReference type="GO" id="GO:0016301">
    <property type="term" value="F:kinase activity"/>
    <property type="evidence" value="ECO:0007669"/>
    <property type="project" value="InterPro"/>
</dbReference>